<keyword evidence="1" id="KW-0472">Membrane</keyword>
<sequence length="225" mass="26601">MNKISIYILLILIYLGLSKSFSPSEKKAPYIPNEKVFPSYFYGAPISIILLESFQTGFLIKTFFQKYKIIHGFKHPETLIVRTSYSFWEKNKKNVGMSIFRRGERKNTESLIPMPPGILYIGDPAYGHWEIQDSGEKLWFFHRAYRHFPNIFNWNIFRPSEKFYETALTFLTHDKSYYGENGEFGTEGSLTREKLEIKEKESEDVIKSDLKNIIEKTFYIPKWNN</sequence>
<evidence type="ECO:0000313" key="3">
    <source>
        <dbReference type="Proteomes" id="UP000196531"/>
    </source>
</evidence>
<name>A0A1Y5FB65_9BACT</name>
<gene>
    <name evidence="2" type="ORF">A9Q84_07625</name>
</gene>
<reference evidence="3" key="1">
    <citation type="journal article" date="2017" name="Proc. Natl. Acad. Sci. U.S.A.">
        <title>Simulation of Deepwater Horizon oil plume reveals substrate specialization within a complex community of hydrocarbon-degraders.</title>
        <authorList>
            <person name="Hu P."/>
            <person name="Dubinsky E.A."/>
            <person name="Probst A.J."/>
            <person name="Wang J."/>
            <person name="Sieber C.M.K."/>
            <person name="Tom L.M."/>
            <person name="Gardinali P."/>
            <person name="Banfield J.F."/>
            <person name="Atlas R.M."/>
            <person name="Andersen G.L."/>
        </authorList>
    </citation>
    <scope>NUCLEOTIDE SEQUENCE [LARGE SCALE GENOMIC DNA]</scope>
</reference>
<keyword evidence="1" id="KW-0812">Transmembrane</keyword>
<organism evidence="2 3">
    <name type="scientific">Halobacteriovorax marinus</name>
    <dbReference type="NCBI Taxonomy" id="97084"/>
    <lineage>
        <taxon>Bacteria</taxon>
        <taxon>Pseudomonadati</taxon>
        <taxon>Bdellovibrionota</taxon>
        <taxon>Bacteriovoracia</taxon>
        <taxon>Bacteriovoracales</taxon>
        <taxon>Halobacteriovoraceae</taxon>
        <taxon>Halobacteriovorax</taxon>
    </lineage>
</organism>
<evidence type="ECO:0000256" key="1">
    <source>
        <dbReference type="SAM" id="Phobius"/>
    </source>
</evidence>
<keyword evidence="1" id="KW-1133">Transmembrane helix</keyword>
<comment type="caution">
    <text evidence="2">The sequence shown here is derived from an EMBL/GenBank/DDBJ whole genome shotgun (WGS) entry which is preliminary data.</text>
</comment>
<proteinExistence type="predicted"/>
<accession>A0A1Y5FB65</accession>
<dbReference type="Proteomes" id="UP000196531">
    <property type="component" value="Unassembled WGS sequence"/>
</dbReference>
<protein>
    <submittedName>
        <fullName evidence="2">Uncharacterized protein</fullName>
    </submittedName>
</protein>
<dbReference type="EMBL" id="MAAO01000006">
    <property type="protein sequence ID" value="OUR96219.1"/>
    <property type="molecule type" value="Genomic_DNA"/>
</dbReference>
<feature type="transmembrane region" description="Helical" evidence="1">
    <location>
        <begin position="44"/>
        <end position="64"/>
    </location>
</feature>
<dbReference type="AlphaFoldDB" id="A0A1Y5FB65"/>
<evidence type="ECO:0000313" key="2">
    <source>
        <dbReference type="EMBL" id="OUR96219.1"/>
    </source>
</evidence>